<comment type="similarity">
    <text evidence="2 3">Belongs to the peptidase M16 family.</text>
</comment>
<name>A0A1G5CFP4_9GAMM</name>
<keyword evidence="8" id="KW-0378">Hydrolase</keyword>
<sequence length="453" mass="50315">MLKGPAAVRLFSALGALVLAAAPAQAQEEVVSRTLSNGMEVLVKSDHRAPVVTSMVWYRVGGLDEPRGRTGISHVLEHMMFKGTEEVGPGEFSEIIARNGGQENAFTGQDYTAYFEQLAADRLEVALRLEADRMVNLLLPPEEFEKEVQVVMEERRLRVEDNPQAKAREVLSSVAFDASGYGDPIIGWMPDLKALTVEQTEAWYREYYAPANARLVVVGDVEPEEVFAKAEEHFGALKGGEEGPQRPDYGAEPGGERQADITGRARVPYLVAGYRVPNLPASEEEWEPYALRVLAGILSEGRSARFPARLVRERGVAAAADTYYDPASRDSGLFYVDGVPARGTSLADLEEALLAEVRALREELVSGEELDRVKRQIEAAEVFERDSVFYQAMQIGMLETIGYGHEYLDTYVDRIRAVTPEQVREVARKYLQPGRRTVVRLHPEKPQSAEEES</sequence>
<evidence type="ECO:0000259" key="6">
    <source>
        <dbReference type="Pfam" id="PF00675"/>
    </source>
</evidence>
<dbReference type="RefSeq" id="WP_054966471.1">
    <property type="nucleotide sequence ID" value="NZ_FMUN01000002.1"/>
</dbReference>
<evidence type="ECO:0000259" key="7">
    <source>
        <dbReference type="Pfam" id="PF05193"/>
    </source>
</evidence>
<dbReference type="EMBL" id="FMUN01000002">
    <property type="protein sequence ID" value="SCY01131.1"/>
    <property type="molecule type" value="Genomic_DNA"/>
</dbReference>
<dbReference type="OrthoDB" id="9811314at2"/>
<dbReference type="PANTHER" id="PTHR11851:SF49">
    <property type="entry name" value="MITOCHONDRIAL-PROCESSING PEPTIDASE SUBUNIT ALPHA"/>
    <property type="match status" value="1"/>
</dbReference>
<dbReference type="SUPFAM" id="SSF63411">
    <property type="entry name" value="LuxS/MPP-like metallohydrolase"/>
    <property type="match status" value="2"/>
</dbReference>
<dbReference type="GO" id="GO:0004222">
    <property type="term" value="F:metalloendopeptidase activity"/>
    <property type="evidence" value="ECO:0007669"/>
    <property type="project" value="InterPro"/>
</dbReference>
<dbReference type="GO" id="GO:0006508">
    <property type="term" value="P:proteolysis"/>
    <property type="evidence" value="ECO:0007669"/>
    <property type="project" value="UniProtKB-KW"/>
</dbReference>
<dbReference type="Proteomes" id="UP000183104">
    <property type="component" value="Unassembled WGS sequence"/>
</dbReference>
<keyword evidence="8" id="KW-0645">Protease</keyword>
<evidence type="ECO:0000256" key="3">
    <source>
        <dbReference type="RuleBase" id="RU004447"/>
    </source>
</evidence>
<proteinExistence type="inferred from homology"/>
<feature type="chain" id="PRO_5010230572" evidence="5">
    <location>
        <begin position="27"/>
        <end position="453"/>
    </location>
</feature>
<dbReference type="InterPro" id="IPR007863">
    <property type="entry name" value="Peptidase_M16_C"/>
</dbReference>
<dbReference type="PANTHER" id="PTHR11851">
    <property type="entry name" value="METALLOPROTEASE"/>
    <property type="match status" value="1"/>
</dbReference>
<dbReference type="InterPro" id="IPR050361">
    <property type="entry name" value="MPP/UQCRC_Complex"/>
</dbReference>
<dbReference type="GO" id="GO:0046872">
    <property type="term" value="F:metal ion binding"/>
    <property type="evidence" value="ECO:0007669"/>
    <property type="project" value="InterPro"/>
</dbReference>
<evidence type="ECO:0000313" key="9">
    <source>
        <dbReference type="Proteomes" id="UP000183104"/>
    </source>
</evidence>
<accession>A0A1G5CFP4</accession>
<feature type="signal peptide" evidence="5">
    <location>
        <begin position="1"/>
        <end position="26"/>
    </location>
</feature>
<feature type="domain" description="Peptidase M16 N-terminal" evidence="6">
    <location>
        <begin position="41"/>
        <end position="186"/>
    </location>
</feature>
<feature type="compositionally biased region" description="Basic and acidic residues" evidence="4">
    <location>
        <begin position="234"/>
        <end position="245"/>
    </location>
</feature>
<keyword evidence="9" id="KW-1185">Reference proteome</keyword>
<feature type="domain" description="Peptidase M16 C-terminal" evidence="7">
    <location>
        <begin position="195"/>
        <end position="376"/>
    </location>
</feature>
<reference evidence="9" key="1">
    <citation type="submission" date="2016-10" db="EMBL/GenBank/DDBJ databases">
        <authorList>
            <person name="Varghese N."/>
        </authorList>
    </citation>
    <scope>NUCLEOTIDE SEQUENCE [LARGE SCALE GENOMIC DNA]</scope>
    <source>
        <strain evidence="9">HL 19</strain>
    </source>
</reference>
<dbReference type="Pfam" id="PF00675">
    <property type="entry name" value="Peptidase_M16"/>
    <property type="match status" value="1"/>
</dbReference>
<dbReference type="InterPro" id="IPR001431">
    <property type="entry name" value="Pept_M16_Zn_BS"/>
</dbReference>
<keyword evidence="5" id="KW-0732">Signal</keyword>
<dbReference type="PROSITE" id="PS00143">
    <property type="entry name" value="INSULINASE"/>
    <property type="match status" value="1"/>
</dbReference>
<evidence type="ECO:0000313" key="8">
    <source>
        <dbReference type="EMBL" id="SCY01131.1"/>
    </source>
</evidence>
<evidence type="ECO:0000256" key="5">
    <source>
        <dbReference type="SAM" id="SignalP"/>
    </source>
</evidence>
<protein>
    <submittedName>
        <fullName evidence="8">Zinc protease</fullName>
    </submittedName>
</protein>
<dbReference type="STRING" id="381306.AN478_09985"/>
<dbReference type="Pfam" id="PF05193">
    <property type="entry name" value="Peptidase_M16_C"/>
    <property type="match status" value="1"/>
</dbReference>
<evidence type="ECO:0000256" key="4">
    <source>
        <dbReference type="SAM" id="MobiDB-lite"/>
    </source>
</evidence>
<dbReference type="InterPro" id="IPR011249">
    <property type="entry name" value="Metalloenz_LuxS/M16"/>
</dbReference>
<dbReference type="Gene3D" id="3.30.830.10">
    <property type="entry name" value="Metalloenzyme, LuxS/M16 peptidase-like"/>
    <property type="match status" value="2"/>
</dbReference>
<gene>
    <name evidence="8" type="ORF">SAMN05661077_1040</name>
</gene>
<evidence type="ECO:0000256" key="1">
    <source>
        <dbReference type="ARBA" id="ARBA00001947"/>
    </source>
</evidence>
<comment type="cofactor">
    <cofactor evidence="1">
        <name>Zn(2+)</name>
        <dbReference type="ChEBI" id="CHEBI:29105"/>
    </cofactor>
</comment>
<dbReference type="AlphaFoldDB" id="A0A1G5CFP4"/>
<evidence type="ECO:0000256" key="2">
    <source>
        <dbReference type="ARBA" id="ARBA00007261"/>
    </source>
</evidence>
<organism evidence="8 9">
    <name type="scientific">Thiohalorhabdus denitrificans</name>
    <dbReference type="NCBI Taxonomy" id="381306"/>
    <lineage>
        <taxon>Bacteria</taxon>
        <taxon>Pseudomonadati</taxon>
        <taxon>Pseudomonadota</taxon>
        <taxon>Gammaproteobacteria</taxon>
        <taxon>Thiohalorhabdales</taxon>
        <taxon>Thiohalorhabdaceae</taxon>
        <taxon>Thiohalorhabdus</taxon>
    </lineage>
</organism>
<feature type="region of interest" description="Disordered" evidence="4">
    <location>
        <begin position="234"/>
        <end position="258"/>
    </location>
</feature>
<dbReference type="InterPro" id="IPR011765">
    <property type="entry name" value="Pept_M16_N"/>
</dbReference>